<protein>
    <submittedName>
        <fullName evidence="12">Fanconi anemia group M protein isoform X1</fullName>
    </submittedName>
</protein>
<keyword evidence="4" id="KW-0378">Hydrolase</keyword>
<reference evidence="12" key="1">
    <citation type="submission" date="2025-08" db="UniProtKB">
        <authorList>
            <consortium name="RefSeq"/>
        </authorList>
    </citation>
    <scope>IDENTIFICATION</scope>
    <source>
        <tissue evidence="12">Whole body</tissue>
    </source>
</reference>
<feature type="region of interest" description="Disordered" evidence="8">
    <location>
        <begin position="1175"/>
        <end position="1208"/>
    </location>
</feature>
<dbReference type="GeneID" id="107074178"/>
<dbReference type="PROSITE" id="PS51192">
    <property type="entry name" value="HELICASE_ATP_BIND_1"/>
    <property type="match status" value="1"/>
</dbReference>
<feature type="compositionally biased region" description="Basic residues" evidence="8">
    <location>
        <begin position="1400"/>
        <end position="1409"/>
    </location>
</feature>
<dbReference type="InterPro" id="IPR044749">
    <property type="entry name" value="FANCM_DEXDc"/>
</dbReference>
<dbReference type="PANTHER" id="PTHR14025:SF20">
    <property type="entry name" value="FANCONI ANEMIA GROUP M PROTEIN"/>
    <property type="match status" value="1"/>
</dbReference>
<evidence type="ECO:0000256" key="6">
    <source>
        <dbReference type="ARBA" id="ARBA00022840"/>
    </source>
</evidence>
<dbReference type="InterPro" id="IPR014001">
    <property type="entry name" value="Helicase_ATP-bd"/>
</dbReference>
<dbReference type="PROSITE" id="PS51194">
    <property type="entry name" value="HELICASE_CTER"/>
    <property type="match status" value="1"/>
</dbReference>
<feature type="compositionally biased region" description="Polar residues" evidence="8">
    <location>
        <begin position="1175"/>
        <end position="1195"/>
    </location>
</feature>
<proteinExistence type="inferred from homology"/>
<dbReference type="SMART" id="SM00490">
    <property type="entry name" value="HELICc"/>
    <property type="match status" value="1"/>
</dbReference>
<dbReference type="InterPro" id="IPR011545">
    <property type="entry name" value="DEAD/DEAH_box_helicase_dom"/>
</dbReference>
<dbReference type="InterPro" id="IPR027417">
    <property type="entry name" value="P-loop_NTPase"/>
</dbReference>
<evidence type="ECO:0000259" key="9">
    <source>
        <dbReference type="PROSITE" id="PS51192"/>
    </source>
</evidence>
<feature type="region of interest" description="Disordered" evidence="8">
    <location>
        <begin position="1222"/>
        <end position="1253"/>
    </location>
</feature>
<sequence length="1442" mass="164575">MRISFMNDLVNLIEMSEIEIIQDPDISTDLETNGFDLSAGKIWIYPENYPVREYQYNIVEKALFYNTLVCLPTGLGKTFVAAVVMYNFWRWYPRGKIVFLAPTRPLVAQQIDACYNVMGIPSIESIELTGNINQKAREKAWFKNRVFFATPQVFHNDLENNIIPSELVKCVVIDEAHKALGKHSYCECIRILKEKNRYFRVLALSATPGNKIANVHQVVQNLCISHIELRDETSLDITPYINQRKTDIILVPLGEELEKFKDRYINIMDRHVKFLIRCNVIRGQTANISKGKIFMILREFQKTPNQSGNNEIKKALNILLTMYHAYELMIRHGLRAFYKFYQNHSDKFWMNSETQLQELLAEVQTYLGPFPDPQLFISGNTPEIPDNLVFGHNKFLKLKELLLHHFTIASSSGKDTRAIVFVEYRDIVSEVYVLLLQTKPLIRPQMFVGRSEQKQKNQIKAIEDFRQNRVNVLISTSIGEEGLDVGEVDLIICFDVSQKNPTRLVQRMGRTGRKRDGHIIVLVTDGKENEALKSTMARRESLNSKILNTSNINSSLYEENPRMIPDVCNPECRKMHIHIKPKTPVKKGTKSKKVDNQKSNETSTKKTKTTKQSSINEIRNTNQPSLSKFLVNKKLDVHSNNDNDYNNDDDDFVEIIKPTIVETTTLNNKTTALNNKTTALNNKTNLIKASNVKLLTCDNEAVDFLTLCAMKKSEEEMRLRKPKVDTTYMCLTESITNFIDFTIPSLDILDDLADYLSNIKIDLSLPKEPSQNDYDDDDNFCFSNRYNILSPVNVGINVSTNITKSKFEDLLNESTDSDDIADDENNLNNLDTDVNIIEHNTAGTVTNSKCSKQSDNFNPPNTNSYVPMEAEVSFFEDIFNDSFDSIESDCNDDNVENIQLKISDSNNDSSKITTSNKIQEKTNNSTLTNMLVKEQPTEERSKHCESMYSITQAVNKIAQINSKENVQTVLTEVKDTLQDVAQKSEYTLTSNKLLIQSDYESEDDIFASDSEDLKMNAPDNESKNITNSKNETLPNSEQSINTKLKCIGENQFEYDDFEWNNDFEVSSVSAANSKYFNLNSTTNDSVKNNGTLESSFANDIMGDDTDSDEWISFQQKSKPEECAKNNSMKIAKKLSTIRHSIPNSISVDDQNDSENDFVISTNDIDKLNQLETSYFSKQKSQNNDTSIPSSSNCRDNTSKKVETRKMKLNKLSSFKAPDKYVKSQDFNKTSQSSQSQYMKSSRNSSYTKKSTSQKSKVRSQCEYIDYEAAVSLNSSESSNESSGVDEDLKDFVSYTQYAQEEDVHALYLQASKSPVKRPGAFIFKEPQESTEIEDIYSQPCSQADETYLQDSFCVSGDEDNDVDKSKLVHGYSILEEAEKILETKKRKRMKSDESENSVWKNRKKRKKNKVINISSDNSSEDETEKLRIDIQNESMMLKGLHP</sequence>
<dbReference type="SUPFAM" id="SSF52540">
    <property type="entry name" value="P-loop containing nucleoside triphosphate hydrolases"/>
    <property type="match status" value="1"/>
</dbReference>
<evidence type="ECO:0000256" key="8">
    <source>
        <dbReference type="SAM" id="MobiDB-lite"/>
    </source>
</evidence>
<dbReference type="Proteomes" id="UP000694924">
    <property type="component" value="Unplaced"/>
</dbReference>
<comment type="subcellular location">
    <subcellularLocation>
        <location evidence="1">Nucleus</location>
    </subcellularLocation>
</comment>
<feature type="domain" description="Helicase ATP-binding" evidence="9">
    <location>
        <begin position="58"/>
        <end position="226"/>
    </location>
</feature>
<dbReference type="InterPro" id="IPR039686">
    <property type="entry name" value="FANCM/Mph1-like_ID"/>
</dbReference>
<feature type="compositionally biased region" description="Polar residues" evidence="8">
    <location>
        <begin position="1023"/>
        <end position="1037"/>
    </location>
</feature>
<dbReference type="SMART" id="SM00487">
    <property type="entry name" value="DEXDc"/>
    <property type="match status" value="1"/>
</dbReference>
<keyword evidence="3" id="KW-0547">Nucleotide-binding</keyword>
<evidence type="ECO:0000256" key="2">
    <source>
        <dbReference type="ARBA" id="ARBA00009889"/>
    </source>
</evidence>
<accession>A0ABM1JEF7</accession>
<keyword evidence="7" id="KW-0539">Nucleus</keyword>
<comment type="similarity">
    <text evidence="2">Belongs to the DEAD box helicase family. DEAH subfamily. FANCM sub-subfamily.</text>
</comment>
<name>A0ABM1JEF7_POLDO</name>
<dbReference type="CDD" id="cd18033">
    <property type="entry name" value="DEXDc_FANCM"/>
    <property type="match status" value="1"/>
</dbReference>
<gene>
    <name evidence="12" type="primary">LOC107074178</name>
</gene>
<dbReference type="Gene3D" id="1.20.1320.20">
    <property type="entry name" value="hef helicase domain"/>
    <property type="match status" value="1"/>
</dbReference>
<evidence type="ECO:0000313" key="11">
    <source>
        <dbReference type="Proteomes" id="UP000694924"/>
    </source>
</evidence>
<feature type="compositionally biased region" description="Basic and acidic residues" evidence="8">
    <location>
        <begin position="1196"/>
        <end position="1205"/>
    </location>
</feature>
<evidence type="ECO:0000256" key="1">
    <source>
        <dbReference type="ARBA" id="ARBA00004123"/>
    </source>
</evidence>
<evidence type="ECO:0000256" key="5">
    <source>
        <dbReference type="ARBA" id="ARBA00022806"/>
    </source>
</evidence>
<organism evidence="11 12">
    <name type="scientific">Polistes dominula</name>
    <name type="common">European paper wasp</name>
    <name type="synonym">Vespa dominula</name>
    <dbReference type="NCBI Taxonomy" id="743375"/>
    <lineage>
        <taxon>Eukaryota</taxon>
        <taxon>Metazoa</taxon>
        <taxon>Ecdysozoa</taxon>
        <taxon>Arthropoda</taxon>
        <taxon>Hexapoda</taxon>
        <taxon>Insecta</taxon>
        <taxon>Pterygota</taxon>
        <taxon>Neoptera</taxon>
        <taxon>Endopterygota</taxon>
        <taxon>Hymenoptera</taxon>
        <taxon>Apocrita</taxon>
        <taxon>Aculeata</taxon>
        <taxon>Vespoidea</taxon>
        <taxon>Vespidae</taxon>
        <taxon>Polistinae</taxon>
        <taxon>Polistini</taxon>
        <taxon>Polistes</taxon>
    </lineage>
</organism>
<keyword evidence="11" id="KW-1185">Reference proteome</keyword>
<dbReference type="RefSeq" id="XP_015190845.1">
    <property type="nucleotide sequence ID" value="XM_015335359.1"/>
</dbReference>
<feature type="region of interest" description="Disordered" evidence="8">
    <location>
        <begin position="1012"/>
        <end position="1037"/>
    </location>
</feature>
<dbReference type="PANTHER" id="PTHR14025">
    <property type="entry name" value="FANCONI ANEMIA GROUP M FANCM FAMILY MEMBER"/>
    <property type="match status" value="1"/>
</dbReference>
<dbReference type="Pfam" id="PF00271">
    <property type="entry name" value="Helicase_C"/>
    <property type="match status" value="1"/>
</dbReference>
<evidence type="ECO:0000256" key="4">
    <source>
        <dbReference type="ARBA" id="ARBA00022801"/>
    </source>
</evidence>
<evidence type="ECO:0000256" key="7">
    <source>
        <dbReference type="ARBA" id="ARBA00023242"/>
    </source>
</evidence>
<dbReference type="Pfam" id="PF00270">
    <property type="entry name" value="DEAD"/>
    <property type="match status" value="1"/>
</dbReference>
<feature type="compositionally biased region" description="Basic residues" evidence="8">
    <location>
        <begin position="578"/>
        <end position="591"/>
    </location>
</feature>
<dbReference type="InterPro" id="IPR001650">
    <property type="entry name" value="Helicase_C-like"/>
</dbReference>
<evidence type="ECO:0000256" key="3">
    <source>
        <dbReference type="ARBA" id="ARBA00022741"/>
    </source>
</evidence>
<evidence type="ECO:0000313" key="12">
    <source>
        <dbReference type="RefSeq" id="XP_015190845.1"/>
    </source>
</evidence>
<keyword evidence="6" id="KW-0067">ATP-binding</keyword>
<dbReference type="CDD" id="cd12091">
    <property type="entry name" value="FANCM_ID"/>
    <property type="match status" value="1"/>
</dbReference>
<dbReference type="Gene3D" id="3.40.50.300">
    <property type="entry name" value="P-loop containing nucleotide triphosphate hydrolases"/>
    <property type="match status" value="2"/>
</dbReference>
<feature type="region of interest" description="Disordered" evidence="8">
    <location>
        <begin position="1384"/>
        <end position="1427"/>
    </location>
</feature>
<keyword evidence="5" id="KW-0347">Helicase</keyword>
<feature type="domain" description="Helicase C-terminal" evidence="10">
    <location>
        <begin position="397"/>
        <end position="560"/>
    </location>
</feature>
<feature type="compositionally biased region" description="Low complexity" evidence="8">
    <location>
        <begin position="1230"/>
        <end position="1253"/>
    </location>
</feature>
<evidence type="ECO:0000259" key="10">
    <source>
        <dbReference type="PROSITE" id="PS51194"/>
    </source>
</evidence>
<feature type="region of interest" description="Disordered" evidence="8">
    <location>
        <begin position="578"/>
        <end position="622"/>
    </location>
</feature>